<gene>
    <name evidence="2" type="ORF">IW245_004219</name>
</gene>
<dbReference type="AlphaFoldDB" id="A0A8J7GIC0"/>
<reference evidence="2" key="1">
    <citation type="submission" date="2020-11" db="EMBL/GenBank/DDBJ databases">
        <title>Sequencing the genomes of 1000 actinobacteria strains.</title>
        <authorList>
            <person name="Klenk H.-P."/>
        </authorList>
    </citation>
    <scope>NUCLEOTIDE SEQUENCE</scope>
    <source>
        <strain evidence="2">DSM 45356</strain>
    </source>
</reference>
<evidence type="ECO:0000313" key="3">
    <source>
        <dbReference type="Proteomes" id="UP000622552"/>
    </source>
</evidence>
<protein>
    <recommendedName>
        <fullName evidence="1">LytR/CpsA/Psr regulator C-terminal domain-containing protein</fullName>
    </recommendedName>
</protein>
<name>A0A8J7GIC0_9ACTN</name>
<dbReference type="EMBL" id="JADOUF010000001">
    <property type="protein sequence ID" value="MBG6138025.1"/>
    <property type="molecule type" value="Genomic_DNA"/>
</dbReference>
<dbReference type="Gene3D" id="3.30.70.2390">
    <property type="match status" value="1"/>
</dbReference>
<proteinExistence type="predicted"/>
<accession>A0A8J7GIC0</accession>
<evidence type="ECO:0000259" key="1">
    <source>
        <dbReference type="Pfam" id="PF13399"/>
    </source>
</evidence>
<dbReference type="Proteomes" id="UP000622552">
    <property type="component" value="Unassembled WGS sequence"/>
</dbReference>
<evidence type="ECO:0000313" key="2">
    <source>
        <dbReference type="EMBL" id="MBG6138025.1"/>
    </source>
</evidence>
<dbReference type="Pfam" id="PF13399">
    <property type="entry name" value="LytR_C"/>
    <property type="match status" value="1"/>
</dbReference>
<feature type="domain" description="LytR/CpsA/Psr regulator C-terminal" evidence="1">
    <location>
        <begin position="58"/>
        <end position="149"/>
    </location>
</feature>
<comment type="caution">
    <text evidence="2">The sequence shown here is derived from an EMBL/GenBank/DDBJ whole genome shotgun (WGS) entry which is preliminary data.</text>
</comment>
<organism evidence="2 3">
    <name type="scientific">Longispora fulva</name>
    <dbReference type="NCBI Taxonomy" id="619741"/>
    <lineage>
        <taxon>Bacteria</taxon>
        <taxon>Bacillati</taxon>
        <taxon>Actinomycetota</taxon>
        <taxon>Actinomycetes</taxon>
        <taxon>Micromonosporales</taxon>
        <taxon>Micromonosporaceae</taxon>
        <taxon>Longispora</taxon>
    </lineage>
</organism>
<dbReference type="RefSeq" id="WP_197004827.1">
    <property type="nucleotide sequence ID" value="NZ_BONS01000017.1"/>
</dbReference>
<keyword evidence="3" id="KW-1185">Reference proteome</keyword>
<dbReference type="InterPro" id="IPR027381">
    <property type="entry name" value="LytR/CpsA/Psr_C"/>
</dbReference>
<sequence>MSLSRVRALAVLGGLLLVAVIVVTWALVHDRQARGGLHNTACPKGYVVVDTSLPAPADIKINVFNGTDQVGLAQGVSDSLKQAKFQVLSLNNDPKRKTVKGVVELRYGPKTVGAAQVLRAQFLIDQDAPDEFDPNRTDDVVDVVLGQSYKQLASPTEYKQKIGALGNPKLPDNTCAAN</sequence>